<protein>
    <recommendedName>
        <fullName evidence="6">AGC-kinase C-terminal domain-containing protein</fullName>
    </recommendedName>
</protein>
<feature type="non-terminal residue" evidence="7">
    <location>
        <position position="166"/>
    </location>
</feature>
<dbReference type="PROSITE" id="PS51285">
    <property type="entry name" value="AGC_KINASE_CTER"/>
    <property type="match status" value="2"/>
</dbReference>
<feature type="non-terminal residue" evidence="7">
    <location>
        <position position="1"/>
    </location>
</feature>
<evidence type="ECO:0000256" key="5">
    <source>
        <dbReference type="ARBA" id="ARBA00022840"/>
    </source>
</evidence>
<feature type="domain" description="AGC-kinase C-terminal" evidence="6">
    <location>
        <begin position="1"/>
        <end position="65"/>
    </location>
</feature>
<dbReference type="GO" id="GO:0004674">
    <property type="term" value="F:protein serine/threonine kinase activity"/>
    <property type="evidence" value="ECO:0007669"/>
    <property type="project" value="UniProtKB-KW"/>
</dbReference>
<dbReference type="EMBL" id="GEBQ01011408">
    <property type="protein sequence ID" value="JAT28569.1"/>
    <property type="molecule type" value="Transcribed_RNA"/>
</dbReference>
<evidence type="ECO:0000256" key="1">
    <source>
        <dbReference type="ARBA" id="ARBA00022527"/>
    </source>
</evidence>
<proteinExistence type="predicted"/>
<evidence type="ECO:0000313" key="7">
    <source>
        <dbReference type="EMBL" id="JAT28569.1"/>
    </source>
</evidence>
<evidence type="ECO:0000256" key="2">
    <source>
        <dbReference type="ARBA" id="ARBA00022679"/>
    </source>
</evidence>
<reference evidence="7" key="1">
    <citation type="submission" date="2015-11" db="EMBL/GenBank/DDBJ databases">
        <title>De novo transcriptome assembly of four potential Pierce s Disease insect vectors from Arizona vineyards.</title>
        <authorList>
            <person name="Tassone E.E."/>
        </authorList>
    </citation>
    <scope>NUCLEOTIDE SEQUENCE</scope>
</reference>
<accession>A0A1B6LXY4</accession>
<feature type="domain" description="AGC-kinase C-terminal" evidence="6">
    <location>
        <begin position="82"/>
        <end position="150"/>
    </location>
</feature>
<evidence type="ECO:0000259" key="6">
    <source>
        <dbReference type="PROSITE" id="PS51285"/>
    </source>
</evidence>
<dbReference type="GO" id="GO:0005524">
    <property type="term" value="F:ATP binding"/>
    <property type="evidence" value="ECO:0007669"/>
    <property type="project" value="UniProtKB-KW"/>
</dbReference>
<dbReference type="Pfam" id="PF00433">
    <property type="entry name" value="Pkinase_C"/>
    <property type="match status" value="2"/>
</dbReference>
<keyword evidence="1" id="KW-0723">Serine/threonine-protein kinase</keyword>
<sequence>WDDLARKAIPAPFVPKISNELDVSNFSEEFTKMVPADSPAVVPPNYDKVFKGYSYVAPSVLFTENVISSEIFRPNDKRPSTPCRSWDDLARKAIPAPFVPKISNELDVSNFSEEFTKMVPADSPAVVPPNYDKVFKGYSYVAPSVLFTENVISSEIFRPNDKRPST</sequence>
<dbReference type="PANTHER" id="PTHR24351">
    <property type="entry name" value="RIBOSOMAL PROTEIN S6 KINASE"/>
    <property type="match status" value="1"/>
</dbReference>
<keyword evidence="3" id="KW-0547">Nucleotide-binding</keyword>
<dbReference type="Gene3D" id="1.10.510.10">
    <property type="entry name" value="Transferase(Phosphotransferase) domain 1"/>
    <property type="match status" value="2"/>
</dbReference>
<dbReference type="Gene3D" id="3.30.200.20">
    <property type="entry name" value="Phosphorylase Kinase, domain 1"/>
    <property type="match status" value="2"/>
</dbReference>
<keyword evidence="5" id="KW-0067">ATP-binding</keyword>
<name>A0A1B6LXY4_9HEMI</name>
<dbReference type="AlphaFoldDB" id="A0A1B6LXY4"/>
<dbReference type="InterPro" id="IPR017892">
    <property type="entry name" value="Pkinase_C"/>
</dbReference>
<organism evidence="7">
    <name type="scientific">Graphocephala atropunctata</name>
    <dbReference type="NCBI Taxonomy" id="36148"/>
    <lineage>
        <taxon>Eukaryota</taxon>
        <taxon>Metazoa</taxon>
        <taxon>Ecdysozoa</taxon>
        <taxon>Arthropoda</taxon>
        <taxon>Hexapoda</taxon>
        <taxon>Insecta</taxon>
        <taxon>Pterygota</taxon>
        <taxon>Neoptera</taxon>
        <taxon>Paraneoptera</taxon>
        <taxon>Hemiptera</taxon>
        <taxon>Auchenorrhyncha</taxon>
        <taxon>Membracoidea</taxon>
        <taxon>Cicadellidae</taxon>
        <taxon>Cicadellinae</taxon>
        <taxon>Cicadellini</taxon>
        <taxon>Graphocephala</taxon>
    </lineage>
</organism>
<dbReference type="InterPro" id="IPR000961">
    <property type="entry name" value="AGC-kinase_C"/>
</dbReference>
<gene>
    <name evidence="7" type="ORF">g.36469</name>
</gene>
<evidence type="ECO:0000256" key="3">
    <source>
        <dbReference type="ARBA" id="ARBA00022741"/>
    </source>
</evidence>
<keyword evidence="4" id="KW-0418">Kinase</keyword>
<evidence type="ECO:0000256" key="4">
    <source>
        <dbReference type="ARBA" id="ARBA00022777"/>
    </source>
</evidence>
<keyword evidence="2" id="KW-0808">Transferase</keyword>
<dbReference type="SMART" id="SM00133">
    <property type="entry name" value="S_TK_X"/>
    <property type="match status" value="2"/>
</dbReference>